<dbReference type="Proteomes" id="UP000265703">
    <property type="component" value="Unassembled WGS sequence"/>
</dbReference>
<keyword evidence="1" id="KW-1133">Transmembrane helix</keyword>
<name>A0A397TNK4_9GLOM</name>
<keyword evidence="3" id="KW-1185">Reference proteome</keyword>
<gene>
    <name evidence="2" type="ORF">C1645_367171</name>
</gene>
<feature type="transmembrane region" description="Helical" evidence="1">
    <location>
        <begin position="12"/>
        <end position="30"/>
    </location>
</feature>
<keyword evidence="1" id="KW-0812">Transmembrane</keyword>
<protein>
    <submittedName>
        <fullName evidence="2">Uncharacterized protein</fullName>
    </submittedName>
</protein>
<feature type="transmembrane region" description="Helical" evidence="1">
    <location>
        <begin position="36"/>
        <end position="62"/>
    </location>
</feature>
<reference evidence="2 3" key="1">
    <citation type="submission" date="2018-06" db="EMBL/GenBank/DDBJ databases">
        <title>Comparative genomics reveals the genomic features of Rhizophagus irregularis, R. cerebriforme, R. diaphanum and Gigaspora rosea, and their symbiotic lifestyle signature.</title>
        <authorList>
            <person name="Morin E."/>
            <person name="San Clemente H."/>
            <person name="Chen E.C.H."/>
            <person name="De La Providencia I."/>
            <person name="Hainaut M."/>
            <person name="Kuo A."/>
            <person name="Kohler A."/>
            <person name="Murat C."/>
            <person name="Tang N."/>
            <person name="Roy S."/>
            <person name="Loubradou J."/>
            <person name="Henrissat B."/>
            <person name="Grigoriev I.V."/>
            <person name="Corradi N."/>
            <person name="Roux C."/>
            <person name="Martin F.M."/>
        </authorList>
    </citation>
    <scope>NUCLEOTIDE SEQUENCE [LARGE SCALE GENOMIC DNA]</scope>
    <source>
        <strain evidence="2 3">DAOM 227022</strain>
    </source>
</reference>
<dbReference type="AlphaFoldDB" id="A0A397TNK4"/>
<proteinExistence type="predicted"/>
<comment type="caution">
    <text evidence="2">The sequence shown here is derived from an EMBL/GenBank/DDBJ whole genome shotgun (WGS) entry which is preliminary data.</text>
</comment>
<sequence length="67" mass="8344">MTFDKFSCYSLLLYDLISDIYWIHFFFHFLSSDVNFSPFLFCFYFIPFYLFFFCSYILLAFFNCNYS</sequence>
<accession>A0A397TNK4</accession>
<organism evidence="2 3">
    <name type="scientific">Glomus cerebriforme</name>
    <dbReference type="NCBI Taxonomy" id="658196"/>
    <lineage>
        <taxon>Eukaryota</taxon>
        <taxon>Fungi</taxon>
        <taxon>Fungi incertae sedis</taxon>
        <taxon>Mucoromycota</taxon>
        <taxon>Glomeromycotina</taxon>
        <taxon>Glomeromycetes</taxon>
        <taxon>Glomerales</taxon>
        <taxon>Glomeraceae</taxon>
        <taxon>Glomus</taxon>
    </lineage>
</organism>
<dbReference type="EMBL" id="QKYT01000042">
    <property type="protein sequence ID" value="RIA96611.1"/>
    <property type="molecule type" value="Genomic_DNA"/>
</dbReference>
<keyword evidence="1" id="KW-0472">Membrane</keyword>
<evidence type="ECO:0000313" key="2">
    <source>
        <dbReference type="EMBL" id="RIA96611.1"/>
    </source>
</evidence>
<evidence type="ECO:0000256" key="1">
    <source>
        <dbReference type="SAM" id="Phobius"/>
    </source>
</evidence>
<evidence type="ECO:0000313" key="3">
    <source>
        <dbReference type="Proteomes" id="UP000265703"/>
    </source>
</evidence>